<reference evidence="4" key="1">
    <citation type="journal article" date="2014" name="ChemBioChem">
        <title>Identification and characterization of a welwitindolinone alkaloid biosynthetic gene cluster in the stigonematalean Cyanobacterium Hapalosiphon welwitschii.</title>
        <authorList>
            <person name="Hillwig M.L."/>
            <person name="Fuhrman H.A."/>
            <person name="Ittiamornkul K."/>
            <person name="Sevco T.J."/>
            <person name="Kwak D.H."/>
            <person name="Liu X."/>
        </authorList>
    </citation>
    <scope>NUCLEOTIDE SEQUENCE</scope>
    <source>
        <strain evidence="4">UTEX B 1830</strain>
    </source>
</reference>
<sequence>MMVSTSVEQSTQFSVKSLTPFGALLEANEDHSDIQQLSIEQLCQLTWEHRLIVLRGFSLLEREELSTYCQRWGELLVWNFGTVLDLIVHQNPENYLFTNGNVPFHWDGAFAEAVPRFLFFQCLKAPEAGSGGESLFCDTVRILQNVSPEQREIWQKTEINYKTEKVAHYGGEITKSLVTKHPITGLSTLRFAEPLNDASVHLNPLYVEVCNLPTEEQNPFLNELIENLYLPQNCFAHEWQEGDFLIADNHALLHGRNPFLFNSQRHLQRVHIL</sequence>
<dbReference type="GO" id="GO:0016491">
    <property type="term" value="F:oxidoreductase activity"/>
    <property type="evidence" value="ECO:0007669"/>
    <property type="project" value="UniProtKB-KW"/>
</dbReference>
<organism evidence="4">
    <name type="scientific">Hapalosiphon welwitschii UTEX B 1830</name>
    <dbReference type="NCBI Taxonomy" id="1433842"/>
    <lineage>
        <taxon>Bacteria</taxon>
        <taxon>Bacillati</taxon>
        <taxon>Cyanobacteriota</taxon>
        <taxon>Cyanophyceae</taxon>
        <taxon>Nostocales</taxon>
        <taxon>Hapalosiphonaceae</taxon>
        <taxon>Hapalosiphon</taxon>
    </lineage>
</organism>
<evidence type="ECO:0000259" key="3">
    <source>
        <dbReference type="Pfam" id="PF02668"/>
    </source>
</evidence>
<dbReference type="Pfam" id="PF02668">
    <property type="entry name" value="TauD"/>
    <property type="match status" value="1"/>
</dbReference>
<dbReference type="Gene3D" id="3.60.130.10">
    <property type="entry name" value="Clavaminate synthase-like"/>
    <property type="match status" value="1"/>
</dbReference>
<dbReference type="InterPro" id="IPR042098">
    <property type="entry name" value="TauD-like_sf"/>
</dbReference>
<feature type="domain" description="TauD/TfdA-like" evidence="3">
    <location>
        <begin position="15"/>
        <end position="270"/>
    </location>
</feature>
<evidence type="ECO:0000256" key="2">
    <source>
        <dbReference type="ARBA" id="ARBA00023002"/>
    </source>
</evidence>
<keyword evidence="2" id="KW-0560">Oxidoreductase</keyword>
<dbReference type="PANTHER" id="PTHR10696:SF53">
    <property type="entry name" value="TYROSINE ISONITRILE DESATURASE"/>
    <property type="match status" value="1"/>
</dbReference>
<dbReference type="PANTHER" id="PTHR10696">
    <property type="entry name" value="GAMMA-BUTYROBETAINE HYDROXYLASE-RELATED"/>
    <property type="match status" value="1"/>
</dbReference>
<proteinExistence type="predicted"/>
<dbReference type="InterPro" id="IPR003819">
    <property type="entry name" value="TauD/TfdA-like"/>
</dbReference>
<dbReference type="InterPro" id="IPR050411">
    <property type="entry name" value="AlphaKG_dependent_hydroxylases"/>
</dbReference>
<name>A0A067YY20_9CYAN</name>
<dbReference type="AlphaFoldDB" id="A0A067YY20"/>
<dbReference type="SUPFAM" id="SSF51197">
    <property type="entry name" value="Clavaminate synthase-like"/>
    <property type="match status" value="1"/>
</dbReference>
<accession>A0A067YY20</accession>
<evidence type="ECO:0000313" key="4">
    <source>
        <dbReference type="EMBL" id="AHI58839.1"/>
    </source>
</evidence>
<comment type="cofactor">
    <cofactor evidence="1">
        <name>Fe(2+)</name>
        <dbReference type="ChEBI" id="CHEBI:29033"/>
    </cofactor>
</comment>
<evidence type="ECO:0000256" key="1">
    <source>
        <dbReference type="ARBA" id="ARBA00001954"/>
    </source>
</evidence>
<dbReference type="EMBL" id="KF811479">
    <property type="protein sequence ID" value="AHI58839.1"/>
    <property type="molecule type" value="Genomic_DNA"/>
</dbReference>
<protein>
    <submittedName>
        <fullName evidence="4">WelI3</fullName>
    </submittedName>
</protein>